<evidence type="ECO:0000256" key="1">
    <source>
        <dbReference type="ARBA" id="ARBA00004477"/>
    </source>
</evidence>
<keyword evidence="7 11" id="KW-1133">Transmembrane helix</keyword>
<sequence>MAAYGNDYIPSPAEFKGTSSGSLLHSIMAVVLWLGFVHFNFFVILVSFVFLPLPRALMVIGLLLVLVLVPINERSIWGRKLSRYICKHAVGYFPVNLYVEDIKAFDPNEAYVFGYEPHSVWPIGVVVLADLTGFMPLKKVKVLASTAVFYAPFMRHIWSWMGAASATRKNFKSLLASGYSCLIVPGGVQETFYMEHGSEVAFIKRRTGFVRIAMEMGKPLVPVFCFGQKLDCEKDLVVYLEAAGLCFLHMVSDSHVELWGPPCGLLGSLLSFIVCRKPHKSIEGEVYKWWKPGGKLYFEFSRAIKFAPIVFWGILGYVHVSFGVQLSFDDCFPFTDFKANNMLIQILISISCNLMLQLLLCIYLLDVKNVDCWTHILV</sequence>
<keyword evidence="8" id="KW-0443">Lipid metabolism</keyword>
<evidence type="ECO:0000256" key="11">
    <source>
        <dbReference type="RuleBase" id="RU367023"/>
    </source>
</evidence>
<evidence type="ECO:0000256" key="10">
    <source>
        <dbReference type="ARBA" id="ARBA00023315"/>
    </source>
</evidence>
<keyword evidence="4 11" id="KW-0808">Transferase</keyword>
<evidence type="ECO:0000256" key="4">
    <source>
        <dbReference type="ARBA" id="ARBA00022679"/>
    </source>
</evidence>
<evidence type="ECO:0000313" key="12">
    <source>
        <dbReference type="EMBL" id="KAK4480018.1"/>
    </source>
</evidence>
<comment type="similarity">
    <text evidence="2 11">Belongs to the diacylglycerol acyltransferase family.</text>
</comment>
<keyword evidence="5 11" id="KW-0812">Transmembrane</keyword>
<comment type="caution">
    <text evidence="12">The sequence shown here is derived from an EMBL/GenBank/DDBJ whole genome shotgun (WGS) entry which is preliminary data.</text>
</comment>
<keyword evidence="3" id="KW-0444">Lipid biosynthesis</keyword>
<proteinExistence type="inferred from homology"/>
<keyword evidence="9 11" id="KW-0472">Membrane</keyword>
<evidence type="ECO:0000313" key="13">
    <source>
        <dbReference type="Proteomes" id="UP001291926"/>
    </source>
</evidence>
<reference evidence="12 13" key="1">
    <citation type="journal article" date="2023" name="bioRxiv">
        <title>Genome report: Whole genome sequence and annotation of Penstemon davidsonii.</title>
        <authorList>
            <person name="Ostevik K.L."/>
            <person name="Alabady M."/>
            <person name="Zhang M."/>
            <person name="Rausher M.D."/>
        </authorList>
    </citation>
    <scope>NUCLEOTIDE SEQUENCE [LARGE SCALE GENOMIC DNA]</scope>
    <source>
        <strain evidence="12">DNT005</strain>
        <tissue evidence="12">Whole leaf</tissue>
    </source>
</reference>
<keyword evidence="13" id="KW-1185">Reference proteome</keyword>
<evidence type="ECO:0000256" key="7">
    <source>
        <dbReference type="ARBA" id="ARBA00022989"/>
    </source>
</evidence>
<dbReference type="PANTHER" id="PTHR12317">
    <property type="entry name" value="DIACYLGLYCEROL O-ACYLTRANSFERASE"/>
    <property type="match status" value="1"/>
</dbReference>
<accession>A0ABR0CSE9</accession>
<feature type="transmembrane region" description="Helical" evidence="11">
    <location>
        <begin position="23"/>
        <end position="50"/>
    </location>
</feature>
<organism evidence="12 13">
    <name type="scientific">Penstemon davidsonii</name>
    <dbReference type="NCBI Taxonomy" id="160366"/>
    <lineage>
        <taxon>Eukaryota</taxon>
        <taxon>Viridiplantae</taxon>
        <taxon>Streptophyta</taxon>
        <taxon>Embryophyta</taxon>
        <taxon>Tracheophyta</taxon>
        <taxon>Spermatophyta</taxon>
        <taxon>Magnoliopsida</taxon>
        <taxon>eudicotyledons</taxon>
        <taxon>Gunneridae</taxon>
        <taxon>Pentapetalae</taxon>
        <taxon>asterids</taxon>
        <taxon>lamiids</taxon>
        <taxon>Lamiales</taxon>
        <taxon>Plantaginaceae</taxon>
        <taxon>Cheloneae</taxon>
        <taxon>Penstemon</taxon>
    </lineage>
</organism>
<feature type="transmembrane region" description="Helical" evidence="11">
    <location>
        <begin position="56"/>
        <end position="73"/>
    </location>
</feature>
<dbReference type="PANTHER" id="PTHR12317:SF63">
    <property type="entry name" value="DIACYLGLYCEROL O-ACYLTRANSFERASE 2"/>
    <property type="match status" value="1"/>
</dbReference>
<name>A0ABR0CSE9_9LAMI</name>
<evidence type="ECO:0000256" key="3">
    <source>
        <dbReference type="ARBA" id="ARBA00022516"/>
    </source>
</evidence>
<keyword evidence="10" id="KW-0012">Acyltransferase</keyword>
<gene>
    <name evidence="12" type="ORF">RD792_013075</name>
</gene>
<protein>
    <recommendedName>
        <fullName evidence="11">Acyltransferase</fullName>
        <ecNumber evidence="11">2.3.1.-</ecNumber>
    </recommendedName>
</protein>
<dbReference type="InterPro" id="IPR007130">
    <property type="entry name" value="DAGAT"/>
</dbReference>
<evidence type="ECO:0000256" key="5">
    <source>
        <dbReference type="ARBA" id="ARBA00022692"/>
    </source>
</evidence>
<evidence type="ECO:0000256" key="8">
    <source>
        <dbReference type="ARBA" id="ARBA00023098"/>
    </source>
</evidence>
<evidence type="ECO:0000256" key="9">
    <source>
        <dbReference type="ARBA" id="ARBA00023136"/>
    </source>
</evidence>
<dbReference type="Proteomes" id="UP001291926">
    <property type="component" value="Unassembled WGS sequence"/>
</dbReference>
<evidence type="ECO:0000256" key="6">
    <source>
        <dbReference type="ARBA" id="ARBA00022824"/>
    </source>
</evidence>
<feature type="transmembrane region" description="Helical" evidence="11">
    <location>
        <begin position="296"/>
        <end position="322"/>
    </location>
</feature>
<evidence type="ECO:0000256" key="2">
    <source>
        <dbReference type="ARBA" id="ARBA00005420"/>
    </source>
</evidence>
<dbReference type="EC" id="2.3.1.-" evidence="11"/>
<comment type="subcellular location">
    <subcellularLocation>
        <location evidence="1 11">Endoplasmic reticulum membrane</location>
        <topology evidence="1 11">Multi-pass membrane protein</topology>
    </subcellularLocation>
</comment>
<feature type="transmembrane region" description="Helical" evidence="11">
    <location>
        <begin position="342"/>
        <end position="365"/>
    </location>
</feature>
<keyword evidence="6 11" id="KW-0256">Endoplasmic reticulum</keyword>
<dbReference type="EMBL" id="JAYDYQ010002686">
    <property type="protein sequence ID" value="KAK4480018.1"/>
    <property type="molecule type" value="Genomic_DNA"/>
</dbReference>
<dbReference type="Pfam" id="PF03982">
    <property type="entry name" value="DAGAT"/>
    <property type="match status" value="1"/>
</dbReference>